<dbReference type="GeneID" id="54482538"/>
<dbReference type="InterPro" id="IPR053246">
    <property type="entry name" value="NS_splicing_regulatory_protein"/>
</dbReference>
<feature type="region of interest" description="Disordered" evidence="3">
    <location>
        <begin position="149"/>
        <end position="223"/>
    </location>
</feature>
<sequence>MSSLKYGLNVPKKSQPAAPRNPLFGDDEEEILRPPTDSSRLKKPISQFGNLAGKPKSSKSGPKVEELDPTIYDYDAAYDAMHAKSAAKIAAEKEDAALRKPRYMTGLIAAAEVRERDQLRAKDKLLQKEREAEGDDFADKEKFVTGAYKEQQAQMRKAEEEEKIKEEAEAKKQQGKGMSGFYRSIMEQDEKRHQETMAAAEKAQRDGITIDEGPKEKTETELAKELNEKGARVVLNEDGQLVDKRQLLSAGLNITARPTSTAKASASTQTTKTPLYQGRISQQKAVRERQSKMIEEQLEQATKRAADDEAEEQRKREHAAKSRKTKEDINAVRERFLQRKKEMTAARKEA</sequence>
<organism evidence="5 6">
    <name type="scientific">Pseudovirgaria hyperparasitica</name>
    <dbReference type="NCBI Taxonomy" id="470096"/>
    <lineage>
        <taxon>Eukaryota</taxon>
        <taxon>Fungi</taxon>
        <taxon>Dikarya</taxon>
        <taxon>Ascomycota</taxon>
        <taxon>Pezizomycotina</taxon>
        <taxon>Dothideomycetes</taxon>
        <taxon>Dothideomycetes incertae sedis</taxon>
        <taxon>Acrospermales</taxon>
        <taxon>Acrospermaceae</taxon>
        <taxon>Pseudovirgaria</taxon>
    </lineage>
</organism>
<dbReference type="GO" id="GO:0000381">
    <property type="term" value="P:regulation of alternative mRNA splicing, via spliceosome"/>
    <property type="evidence" value="ECO:0007669"/>
    <property type="project" value="InterPro"/>
</dbReference>
<feature type="region of interest" description="Disordered" evidence="3">
    <location>
        <begin position="1"/>
        <end position="66"/>
    </location>
</feature>
<dbReference type="InterPro" id="IPR018612">
    <property type="entry name" value="NSRP1_N"/>
</dbReference>
<evidence type="ECO:0000256" key="1">
    <source>
        <dbReference type="ARBA" id="ARBA00010126"/>
    </source>
</evidence>
<dbReference type="OrthoDB" id="446635at2759"/>
<dbReference type="PANTHER" id="PTHR47845">
    <property type="entry name" value="NUCLEAR SPECKLE SPLICING REGULATORY PROTEIN 1 HOMOLOG"/>
    <property type="match status" value="1"/>
</dbReference>
<evidence type="ECO:0000256" key="2">
    <source>
        <dbReference type="ARBA" id="ARBA00023054"/>
    </source>
</evidence>
<evidence type="ECO:0000313" key="6">
    <source>
        <dbReference type="Proteomes" id="UP000799437"/>
    </source>
</evidence>
<accession>A0A6A6WMT2</accession>
<evidence type="ECO:0000313" key="5">
    <source>
        <dbReference type="EMBL" id="KAF2763530.1"/>
    </source>
</evidence>
<comment type="similarity">
    <text evidence="1">Belongs to the NSRP1 family.</text>
</comment>
<name>A0A6A6WMT2_9PEZI</name>
<dbReference type="RefSeq" id="XP_033605981.1">
    <property type="nucleotide sequence ID" value="XM_033741484.1"/>
</dbReference>
<feature type="compositionally biased region" description="Basic and acidic residues" evidence="3">
    <location>
        <begin position="285"/>
        <end position="315"/>
    </location>
</feature>
<keyword evidence="2" id="KW-0175">Coiled coil</keyword>
<reference evidence="5" key="1">
    <citation type="journal article" date="2020" name="Stud. Mycol.">
        <title>101 Dothideomycetes genomes: a test case for predicting lifestyles and emergence of pathogens.</title>
        <authorList>
            <person name="Haridas S."/>
            <person name="Albert R."/>
            <person name="Binder M."/>
            <person name="Bloem J."/>
            <person name="Labutti K."/>
            <person name="Salamov A."/>
            <person name="Andreopoulos B."/>
            <person name="Baker S."/>
            <person name="Barry K."/>
            <person name="Bills G."/>
            <person name="Bluhm B."/>
            <person name="Cannon C."/>
            <person name="Castanera R."/>
            <person name="Culley D."/>
            <person name="Daum C."/>
            <person name="Ezra D."/>
            <person name="Gonzalez J."/>
            <person name="Henrissat B."/>
            <person name="Kuo A."/>
            <person name="Liang C."/>
            <person name="Lipzen A."/>
            <person name="Lutzoni F."/>
            <person name="Magnuson J."/>
            <person name="Mondo S."/>
            <person name="Nolan M."/>
            <person name="Ohm R."/>
            <person name="Pangilinan J."/>
            <person name="Park H.-J."/>
            <person name="Ramirez L."/>
            <person name="Alfaro M."/>
            <person name="Sun H."/>
            <person name="Tritt A."/>
            <person name="Yoshinaga Y."/>
            <person name="Zwiers L.-H."/>
            <person name="Turgeon B."/>
            <person name="Goodwin S."/>
            <person name="Spatafora J."/>
            <person name="Crous P."/>
            <person name="Grigoriev I."/>
        </authorList>
    </citation>
    <scope>NUCLEOTIDE SEQUENCE</scope>
    <source>
        <strain evidence="5">CBS 121739</strain>
    </source>
</reference>
<dbReference type="EMBL" id="ML996565">
    <property type="protein sequence ID" value="KAF2763530.1"/>
    <property type="molecule type" value="Genomic_DNA"/>
</dbReference>
<feature type="compositionally biased region" description="Basic and acidic residues" evidence="3">
    <location>
        <begin position="156"/>
        <end position="172"/>
    </location>
</feature>
<dbReference type="AlphaFoldDB" id="A0A6A6WMT2"/>
<proteinExistence type="inferred from homology"/>
<keyword evidence="6" id="KW-1185">Reference proteome</keyword>
<feature type="compositionally biased region" description="Basic and acidic residues" evidence="3">
    <location>
        <begin position="212"/>
        <end position="223"/>
    </location>
</feature>
<protein>
    <recommendedName>
        <fullName evidence="4">Nuclear speckle splicing regulatory protein 1 N-terminal domain-containing protein</fullName>
    </recommendedName>
</protein>
<gene>
    <name evidence="5" type="ORF">EJ05DRAFT_42327</name>
</gene>
<dbReference type="Proteomes" id="UP000799437">
    <property type="component" value="Unassembled WGS sequence"/>
</dbReference>
<feature type="compositionally biased region" description="Low complexity" evidence="3">
    <location>
        <begin position="259"/>
        <end position="273"/>
    </location>
</feature>
<evidence type="ECO:0000256" key="3">
    <source>
        <dbReference type="SAM" id="MobiDB-lite"/>
    </source>
</evidence>
<dbReference type="Pfam" id="PF09745">
    <property type="entry name" value="NSRP1_N"/>
    <property type="match status" value="1"/>
</dbReference>
<feature type="region of interest" description="Disordered" evidence="3">
    <location>
        <begin position="258"/>
        <end position="331"/>
    </location>
</feature>
<feature type="domain" description="Nuclear speckle splicing regulatory protein 1 N-terminal" evidence="4">
    <location>
        <begin position="63"/>
        <end position="176"/>
    </location>
</feature>
<evidence type="ECO:0000259" key="4">
    <source>
        <dbReference type="Pfam" id="PF09745"/>
    </source>
</evidence>
<dbReference type="PANTHER" id="PTHR47845:SF1">
    <property type="entry name" value="NUCLEAR SPECKLE SPLICING REGULATORY PROTEIN 1 HOMOLOG"/>
    <property type="match status" value="1"/>
</dbReference>
<feature type="compositionally biased region" description="Basic and acidic residues" evidence="3">
    <location>
        <begin position="186"/>
        <end position="195"/>
    </location>
</feature>